<evidence type="ECO:0000256" key="5">
    <source>
        <dbReference type="ARBA" id="ARBA00037900"/>
    </source>
</evidence>
<name>A0AAD5YX77_9AGAR</name>
<keyword evidence="4" id="KW-0378">Hydrolase</keyword>
<dbReference type="AlphaFoldDB" id="A0AAD5YX77"/>
<dbReference type="Proteomes" id="UP001213000">
    <property type="component" value="Unassembled WGS sequence"/>
</dbReference>
<dbReference type="PANTHER" id="PTHR11080:SF2">
    <property type="entry name" value="LD05707P"/>
    <property type="match status" value="1"/>
</dbReference>
<accession>A0AAD5YX77</accession>
<dbReference type="EC" id="3.5.1.19" evidence="6"/>
<comment type="caution">
    <text evidence="9">The sequence shown here is derived from an EMBL/GenBank/DDBJ whole genome shotgun (WGS) entry which is preliminary data.</text>
</comment>
<gene>
    <name evidence="9" type="ORF">NP233_g4863</name>
</gene>
<evidence type="ECO:0000256" key="4">
    <source>
        <dbReference type="ARBA" id="ARBA00022801"/>
    </source>
</evidence>
<organism evidence="9 10">
    <name type="scientific">Leucocoprinus birnbaumii</name>
    <dbReference type="NCBI Taxonomy" id="56174"/>
    <lineage>
        <taxon>Eukaryota</taxon>
        <taxon>Fungi</taxon>
        <taxon>Dikarya</taxon>
        <taxon>Basidiomycota</taxon>
        <taxon>Agaricomycotina</taxon>
        <taxon>Agaricomycetes</taxon>
        <taxon>Agaricomycetidae</taxon>
        <taxon>Agaricales</taxon>
        <taxon>Agaricineae</taxon>
        <taxon>Agaricaceae</taxon>
        <taxon>Leucocoprinus</taxon>
    </lineage>
</organism>
<keyword evidence="3" id="KW-0479">Metal-binding</keyword>
<comment type="similarity">
    <text evidence="1">Belongs to the isochorismatase family.</text>
</comment>
<evidence type="ECO:0000256" key="2">
    <source>
        <dbReference type="ARBA" id="ARBA00022642"/>
    </source>
</evidence>
<evidence type="ECO:0000259" key="8">
    <source>
        <dbReference type="Pfam" id="PF00857"/>
    </source>
</evidence>
<evidence type="ECO:0000313" key="9">
    <source>
        <dbReference type="EMBL" id="KAJ3569723.1"/>
    </source>
</evidence>
<dbReference type="GO" id="GO:0008936">
    <property type="term" value="F:nicotinamidase activity"/>
    <property type="evidence" value="ECO:0007669"/>
    <property type="project" value="UniProtKB-EC"/>
</dbReference>
<evidence type="ECO:0000256" key="7">
    <source>
        <dbReference type="ARBA" id="ARBA00043224"/>
    </source>
</evidence>
<dbReference type="SUPFAM" id="SSF52499">
    <property type="entry name" value="Isochorismatase-like hydrolases"/>
    <property type="match status" value="1"/>
</dbReference>
<evidence type="ECO:0000256" key="6">
    <source>
        <dbReference type="ARBA" id="ARBA00039017"/>
    </source>
</evidence>
<dbReference type="Pfam" id="PF00857">
    <property type="entry name" value="Isochorismatase"/>
    <property type="match status" value="1"/>
</dbReference>
<protein>
    <recommendedName>
        <fullName evidence="6">nicotinamidase</fullName>
        <ecNumber evidence="6">3.5.1.19</ecNumber>
    </recommendedName>
    <alternativeName>
        <fullName evidence="7">Nicotinamide deamidase</fullName>
    </alternativeName>
</protein>
<dbReference type="InterPro" id="IPR036380">
    <property type="entry name" value="Isochorismatase-like_sf"/>
</dbReference>
<dbReference type="GO" id="GO:0046872">
    <property type="term" value="F:metal ion binding"/>
    <property type="evidence" value="ECO:0007669"/>
    <property type="project" value="UniProtKB-KW"/>
</dbReference>
<dbReference type="GO" id="GO:0019363">
    <property type="term" value="P:pyridine nucleotide biosynthetic process"/>
    <property type="evidence" value="ECO:0007669"/>
    <property type="project" value="UniProtKB-KW"/>
</dbReference>
<sequence>MTSTQAPDIVDIPAISVEITDYVPALVVIDMQNDFVSGSLAVPDAQAIIPVVKGLINMPFKARIATRDFHPENHVSFAKTHDRREFTTVSIHHPDDKEKALGVEQTLWPVHCVAKTDGAQFVPELKDIEFDALIHKGTHPSIESYSAFRDIWGRGETDLPRVLREVGATDIYFCGLAGDYCVKYSAKDSVDYGYNTWVIKDAVRSIESSSTLAWDEMEQKGVKFTNFREVRDKLSSA</sequence>
<evidence type="ECO:0000313" key="10">
    <source>
        <dbReference type="Proteomes" id="UP001213000"/>
    </source>
</evidence>
<dbReference type="Gene3D" id="3.40.50.850">
    <property type="entry name" value="Isochorismatase-like"/>
    <property type="match status" value="1"/>
</dbReference>
<dbReference type="InterPro" id="IPR052347">
    <property type="entry name" value="Isochorismatase_Nicotinamidase"/>
</dbReference>
<keyword evidence="2" id="KW-0662">Pyridine nucleotide biosynthesis</keyword>
<keyword evidence="10" id="KW-1185">Reference proteome</keyword>
<reference evidence="9" key="1">
    <citation type="submission" date="2022-07" db="EMBL/GenBank/DDBJ databases">
        <title>Genome Sequence of Leucocoprinus birnbaumii.</title>
        <authorList>
            <person name="Buettner E."/>
        </authorList>
    </citation>
    <scope>NUCLEOTIDE SEQUENCE</scope>
    <source>
        <strain evidence="9">VT141</strain>
    </source>
</reference>
<dbReference type="InterPro" id="IPR000868">
    <property type="entry name" value="Isochorismatase-like_dom"/>
</dbReference>
<feature type="domain" description="Isochorismatase-like" evidence="8">
    <location>
        <begin position="25"/>
        <end position="225"/>
    </location>
</feature>
<evidence type="ECO:0000256" key="1">
    <source>
        <dbReference type="ARBA" id="ARBA00006336"/>
    </source>
</evidence>
<proteinExistence type="inferred from homology"/>
<dbReference type="EMBL" id="JANIEX010000273">
    <property type="protein sequence ID" value="KAJ3569723.1"/>
    <property type="molecule type" value="Genomic_DNA"/>
</dbReference>
<comment type="pathway">
    <text evidence="5">Cofactor biosynthesis; nicotinate biosynthesis; nicotinate from nicotinamide: step 1/1.</text>
</comment>
<dbReference type="PANTHER" id="PTHR11080">
    <property type="entry name" value="PYRAZINAMIDASE/NICOTINAMIDASE"/>
    <property type="match status" value="1"/>
</dbReference>
<evidence type="ECO:0000256" key="3">
    <source>
        <dbReference type="ARBA" id="ARBA00022723"/>
    </source>
</evidence>